<dbReference type="SUPFAM" id="SSF51197">
    <property type="entry name" value="Clavaminate synthase-like"/>
    <property type="match status" value="1"/>
</dbReference>
<dbReference type="AlphaFoldDB" id="A0A0C7N8I4"/>
<dbReference type="SMART" id="SM00558">
    <property type="entry name" value="JmjC"/>
    <property type="match status" value="1"/>
</dbReference>
<protein>
    <submittedName>
        <fullName evidence="2">LALA0S03e09890g1_1</fullName>
    </submittedName>
</protein>
<sequence>MNGYRVNAQTFAPSHPLGVKPSGNALLGKSGAVEKRKRSELLGSLSCLDEEVLIYIISLLESPLDLLHLGHASRILYAYTYSEELWRKLYVDKFIVLEESLEKPNAGIYPFGCKKWRGSWRKTVLRSDEEALIHVHDLVFSDHLYRPYQCSQIDFEHLFRKVIQAEQVTRDKNIDQSSGHGIERINEEHFVLSDFEKYHVDKPFILQSKNARGRWPNWTLKSLLNQFGSTKFRQEAVKWSLSFYADYFRKNCDESPLYLFDCNSEAIRQIQKEYEAPKVFQNDLFKVFQNNDIQCRPDHRWLIAGPRGSGSTFHKDPNYTSAWNTVLSGKKLWVMLPPNVRPPGVSTDEEEEEVTSPVGVAEWVLSGFYNDAVRLAEDRKCIITVTFPGDCIYVPSGWWHTVINLTDSVAITENFVPSPVLSKALHFFSFKRSQISGFHLKDTLLAIEHFLCSHERAADEDSVLNFEKLENFKAACADIDLDNGDCGLSDGNSELPIYEFFVELLRASKFGVSLPRALKECSNLSLQAAKEKQVAAVQALKASEIWNNLASDSSSGFSFGFALE</sequence>
<dbReference type="STRING" id="1245769.A0A0C7N8I4"/>
<name>A0A0C7N8I4_9SACH</name>
<dbReference type="GO" id="GO:0005634">
    <property type="term" value="C:nucleus"/>
    <property type="evidence" value="ECO:0007669"/>
    <property type="project" value="TreeGrafter"/>
</dbReference>
<dbReference type="HOGENOM" id="CLU_016785_1_2_1"/>
<dbReference type="InterPro" id="IPR001810">
    <property type="entry name" value="F-box_dom"/>
</dbReference>
<evidence type="ECO:0000313" key="2">
    <source>
        <dbReference type="EMBL" id="CEP61742.1"/>
    </source>
</evidence>
<dbReference type="Proteomes" id="UP000054304">
    <property type="component" value="Unassembled WGS sequence"/>
</dbReference>
<dbReference type="OrthoDB" id="424465at2759"/>
<gene>
    <name evidence="2" type="ORF">LALA0_S03e09890g</name>
</gene>
<dbReference type="Pfam" id="PF12937">
    <property type="entry name" value="F-box-like"/>
    <property type="match status" value="1"/>
</dbReference>
<feature type="domain" description="JmjC" evidence="1">
    <location>
        <begin position="265"/>
        <end position="432"/>
    </location>
</feature>
<dbReference type="PANTHER" id="PTHR12480">
    <property type="entry name" value="ARGININE DEMETHYLASE AND LYSYL-HYDROXYLASE JMJD"/>
    <property type="match status" value="1"/>
</dbReference>
<evidence type="ECO:0000313" key="3">
    <source>
        <dbReference type="Proteomes" id="UP000054304"/>
    </source>
</evidence>
<organism evidence="2 3">
    <name type="scientific">Lachancea lanzarotensis</name>
    <dbReference type="NCBI Taxonomy" id="1245769"/>
    <lineage>
        <taxon>Eukaryota</taxon>
        <taxon>Fungi</taxon>
        <taxon>Dikarya</taxon>
        <taxon>Ascomycota</taxon>
        <taxon>Saccharomycotina</taxon>
        <taxon>Saccharomycetes</taxon>
        <taxon>Saccharomycetales</taxon>
        <taxon>Saccharomycetaceae</taxon>
        <taxon>Lachancea</taxon>
    </lineage>
</organism>
<reference evidence="2 3" key="1">
    <citation type="submission" date="2014-12" db="EMBL/GenBank/DDBJ databases">
        <authorList>
            <person name="Neuveglise Cecile"/>
        </authorList>
    </citation>
    <scope>NUCLEOTIDE SEQUENCE [LARGE SCALE GENOMIC DNA]</scope>
    <source>
        <strain evidence="2 3">CBS 12615</strain>
    </source>
</reference>
<proteinExistence type="predicted"/>
<dbReference type="PROSITE" id="PS51184">
    <property type="entry name" value="JMJC"/>
    <property type="match status" value="1"/>
</dbReference>
<dbReference type="GeneID" id="34685179"/>
<dbReference type="InterPro" id="IPR041667">
    <property type="entry name" value="Cupin_8"/>
</dbReference>
<dbReference type="EMBL" id="LN736362">
    <property type="protein sequence ID" value="CEP61742.1"/>
    <property type="molecule type" value="Genomic_DNA"/>
</dbReference>
<dbReference type="RefSeq" id="XP_022627974.1">
    <property type="nucleotide sequence ID" value="XM_022773507.1"/>
</dbReference>
<evidence type="ECO:0000259" key="1">
    <source>
        <dbReference type="PROSITE" id="PS51184"/>
    </source>
</evidence>
<dbReference type="Gene3D" id="2.60.120.650">
    <property type="entry name" value="Cupin"/>
    <property type="match status" value="1"/>
</dbReference>
<dbReference type="SUPFAM" id="SSF81383">
    <property type="entry name" value="F-box domain"/>
    <property type="match status" value="1"/>
</dbReference>
<accession>A0A0C7N8I4</accession>
<dbReference type="InterPro" id="IPR036047">
    <property type="entry name" value="F-box-like_dom_sf"/>
</dbReference>
<dbReference type="GO" id="GO:0000987">
    <property type="term" value="F:cis-regulatory region sequence-specific DNA binding"/>
    <property type="evidence" value="ECO:0007669"/>
    <property type="project" value="TreeGrafter"/>
</dbReference>
<dbReference type="InterPro" id="IPR003347">
    <property type="entry name" value="JmjC_dom"/>
</dbReference>
<dbReference type="InterPro" id="IPR050910">
    <property type="entry name" value="JMJD6_ArgDemeth/LysHydrox"/>
</dbReference>
<dbReference type="Pfam" id="PF13621">
    <property type="entry name" value="Cupin_8"/>
    <property type="match status" value="1"/>
</dbReference>
<dbReference type="PANTHER" id="PTHR12480:SF21">
    <property type="entry name" value="JMJC DOMAIN-CONTAINING PROTEIN 8"/>
    <property type="match status" value="1"/>
</dbReference>
<keyword evidence="3" id="KW-1185">Reference proteome</keyword>